<dbReference type="Pfam" id="PF00882">
    <property type="entry name" value="Zn_dep_PLPC"/>
    <property type="match status" value="1"/>
</dbReference>
<evidence type="ECO:0000313" key="4">
    <source>
        <dbReference type="EMBL" id="GMM49826.1"/>
    </source>
</evidence>
<dbReference type="EMBL" id="BTGC01000003">
    <property type="protein sequence ID" value="GMM49826.1"/>
    <property type="molecule type" value="Genomic_DNA"/>
</dbReference>
<feature type="compositionally biased region" description="Basic and acidic residues" evidence="1">
    <location>
        <begin position="768"/>
        <end position="805"/>
    </location>
</feature>
<feature type="region of interest" description="Disordered" evidence="1">
    <location>
        <begin position="719"/>
        <end position="805"/>
    </location>
</feature>
<feature type="chain" id="PRO_5043842851" description="Phospholipase C/D domain-containing protein" evidence="2">
    <location>
        <begin position="16"/>
        <end position="805"/>
    </location>
</feature>
<feature type="compositionally biased region" description="Basic and acidic residues" evidence="1">
    <location>
        <begin position="749"/>
        <end position="761"/>
    </location>
</feature>
<keyword evidence="2" id="KW-0732">Signal</keyword>
<dbReference type="InterPro" id="IPR029002">
    <property type="entry name" value="PLPC/GPLD1"/>
</dbReference>
<dbReference type="Proteomes" id="UP001362899">
    <property type="component" value="Unassembled WGS sequence"/>
</dbReference>
<proteinExistence type="predicted"/>
<keyword evidence="5" id="KW-1185">Reference proteome</keyword>
<evidence type="ECO:0000256" key="2">
    <source>
        <dbReference type="SAM" id="SignalP"/>
    </source>
</evidence>
<reference evidence="4 5" key="1">
    <citation type="journal article" date="2023" name="Elife">
        <title>Identification of key yeast species and microbe-microbe interactions impacting larval growth of Drosophila in the wild.</title>
        <authorList>
            <person name="Mure A."/>
            <person name="Sugiura Y."/>
            <person name="Maeda R."/>
            <person name="Honda K."/>
            <person name="Sakurai N."/>
            <person name="Takahashi Y."/>
            <person name="Watada M."/>
            <person name="Katoh T."/>
            <person name="Gotoh A."/>
            <person name="Gotoh Y."/>
            <person name="Taniguchi I."/>
            <person name="Nakamura K."/>
            <person name="Hayashi T."/>
            <person name="Katayama T."/>
            <person name="Uemura T."/>
            <person name="Hattori Y."/>
        </authorList>
    </citation>
    <scope>NUCLEOTIDE SEQUENCE [LARGE SCALE GENOMIC DNA]</scope>
    <source>
        <strain evidence="4 5">SB-73</strain>
    </source>
</reference>
<dbReference type="PANTHER" id="PTHR23221:SF7">
    <property type="entry name" value="PHOSPHATIDYLINOSITOL-GLYCAN-SPECIFIC PHOSPHOLIPASE D"/>
    <property type="match status" value="1"/>
</dbReference>
<evidence type="ECO:0000313" key="5">
    <source>
        <dbReference type="Proteomes" id="UP001362899"/>
    </source>
</evidence>
<gene>
    <name evidence="4" type="ORF">DASB73_007840</name>
</gene>
<evidence type="ECO:0000259" key="3">
    <source>
        <dbReference type="Pfam" id="PF00882"/>
    </source>
</evidence>
<dbReference type="GO" id="GO:0004621">
    <property type="term" value="F:glycosylphosphatidylinositol phospholipase D activity"/>
    <property type="evidence" value="ECO:0007669"/>
    <property type="project" value="TreeGrafter"/>
</dbReference>
<feature type="signal peptide" evidence="2">
    <location>
        <begin position="1"/>
        <end position="15"/>
    </location>
</feature>
<protein>
    <recommendedName>
        <fullName evidence="3">Phospholipase C/D domain-containing protein</fullName>
    </recommendedName>
</protein>
<organism evidence="4 5">
    <name type="scientific">Starmerella bacillaris</name>
    <name type="common">Yeast</name>
    <name type="synonym">Candida zemplinina</name>
    <dbReference type="NCBI Taxonomy" id="1247836"/>
    <lineage>
        <taxon>Eukaryota</taxon>
        <taxon>Fungi</taxon>
        <taxon>Dikarya</taxon>
        <taxon>Ascomycota</taxon>
        <taxon>Saccharomycotina</taxon>
        <taxon>Dipodascomycetes</taxon>
        <taxon>Dipodascales</taxon>
        <taxon>Trichomonascaceae</taxon>
        <taxon>Starmerella</taxon>
    </lineage>
</organism>
<name>A0AAV5RGV7_STABA</name>
<dbReference type="GO" id="GO:0031012">
    <property type="term" value="C:extracellular matrix"/>
    <property type="evidence" value="ECO:0007669"/>
    <property type="project" value="TreeGrafter"/>
</dbReference>
<comment type="caution">
    <text evidence="4">The sequence shown here is derived from an EMBL/GenBank/DDBJ whole genome shotgun (WGS) entry which is preliminary data.</text>
</comment>
<dbReference type="PANTHER" id="PTHR23221">
    <property type="entry name" value="GLYCOSYLPHOSPHATIDYLINOSITOL PHOSPHOLIPASE D"/>
    <property type="match status" value="1"/>
</dbReference>
<feature type="domain" description="Phospholipase C/D" evidence="3">
    <location>
        <begin position="20"/>
        <end position="166"/>
    </location>
</feature>
<sequence>MLTIVLFSLLSLVQASGVAVHLALVDRILPTLPKRLADKEDYIRAGAFYPDAFYDCMSKSNAAEEAHWPPFLAKGVQLVKERRQRGMNTDSLEAFLLGIMTHQIADISWHSLGINQGLLRAMVDSEFNGDYDSAHSILDIGGDMIFLSRLLPQEVQEVTRSWKYNNNDIKTILQMVGYSTISNNEIKYCMGRGRAALTAEKKVSSIGYKRFARRSPMMFNELETYFAGGLTDITDQLEECIPRFNAWVNGDLNLKSPWDLCQVFKVKKPNEQNVNFEKRYMGASTLEVLKDISQGCKKKVQKVKPKQLENSYIIPAPALIPDSHDSVGTLHRPDFSRKIVFWNGNLAVSAPGEGFVYIYDEHLELSFKIKSPEPLKHKGKFATGFGDEMAIWQGYLVISSPGLSQLDFYDASGEWNGGIKWEGSVKEYGARGPKLIGSTLAVDEDFGEMYVGAPSFDSDLADQVGAVFLLPKHILLSVVKTKDYKTLPISCYLVHQGVEPYEQVGKKIAMSPRVALVGSPGQSKVHGLDYSTHKKILFLKDPSFQNDKPAGYGGNLLLGNKDYIVVGAPAKSRLPPKDGYCSTSGNDESSITQRGLISIYKNNKVHHIWGDGEFTWLGTNGVLIGNTAYISSPYAYESNGMIWKLDLRNQELEEVGSPINSFSSGLGASIATNGSLVVFGMPYYKNSYQDRLGAIAIMNVDQDNDQFCAIFKKKDQQRRDSGGDIISYGIDSDSDYRSTMDVHPGPDYPNHREDLQYDARNKNPFNRETGENRYENYEIGRSFNPEKGHRFDRVGNRDYNQRNGH</sequence>
<evidence type="ECO:0000256" key="1">
    <source>
        <dbReference type="SAM" id="MobiDB-lite"/>
    </source>
</evidence>
<dbReference type="AlphaFoldDB" id="A0AAV5RGV7"/>
<accession>A0AAV5RGV7</accession>